<comment type="caution">
    <text evidence="2">The sequence shown here is derived from an EMBL/GenBank/DDBJ whole genome shotgun (WGS) entry which is preliminary data.</text>
</comment>
<gene>
    <name evidence="2" type="ORF">ACD_71C00049G0001</name>
</gene>
<sequence>MKQEVKDQKIEMKQEGMMVPQIMGNDFGKSPMLARELGGFLRTPLTKEEQDAVVALLRAQQLERDVIMADVSLTMEAKATKIRELTSTHMTALLVYISTDKQDLFKKIMEERMSMMAKKPEVRKEFKEEIKQQKQEFKEGVKEKKQEFKKEVQAKKQALSEKNKAILTKAVTALSLERLQAILAKVEKALTVAKKERVIDQLNEIGDMLQSKIDELTGASSEEDVLWDILGTTDTTTAGTGTTTVTQ</sequence>
<evidence type="ECO:0000313" key="2">
    <source>
        <dbReference type="EMBL" id="EKD44676.1"/>
    </source>
</evidence>
<dbReference type="EMBL" id="AMFJ01028780">
    <property type="protein sequence ID" value="EKD44676.1"/>
    <property type="molecule type" value="Genomic_DNA"/>
</dbReference>
<organism evidence="2">
    <name type="scientific">uncultured bacterium</name>
    <name type="common">gcode 4</name>
    <dbReference type="NCBI Taxonomy" id="1234023"/>
    <lineage>
        <taxon>Bacteria</taxon>
        <taxon>environmental samples</taxon>
    </lineage>
</organism>
<keyword evidence="1" id="KW-0175">Coiled coil</keyword>
<reference evidence="2" key="1">
    <citation type="journal article" date="2012" name="Science">
        <title>Fermentation, hydrogen, and sulfur metabolism in multiple uncultivated bacterial phyla.</title>
        <authorList>
            <person name="Wrighton K.C."/>
            <person name="Thomas B.C."/>
            <person name="Sharon I."/>
            <person name="Miller C.S."/>
            <person name="Castelle C.J."/>
            <person name="VerBerkmoes N.C."/>
            <person name="Wilkins M.J."/>
            <person name="Hettich R.L."/>
            <person name="Lipton M.S."/>
            <person name="Williams K.H."/>
            <person name="Long P.E."/>
            <person name="Banfield J.F."/>
        </authorList>
    </citation>
    <scope>NUCLEOTIDE SEQUENCE [LARGE SCALE GENOMIC DNA]</scope>
</reference>
<feature type="coiled-coil region" evidence="1">
    <location>
        <begin position="123"/>
        <end position="196"/>
    </location>
</feature>
<accession>K1Z658</accession>
<proteinExistence type="predicted"/>
<name>K1Z658_9BACT</name>
<evidence type="ECO:0000256" key="1">
    <source>
        <dbReference type="SAM" id="Coils"/>
    </source>
</evidence>
<protein>
    <submittedName>
        <fullName evidence="2">Uncharacterized protein</fullName>
    </submittedName>
</protein>
<dbReference type="AlphaFoldDB" id="K1Z658"/>